<feature type="transmembrane region" description="Helical" evidence="2">
    <location>
        <begin position="125"/>
        <end position="146"/>
    </location>
</feature>
<keyword evidence="4" id="KW-1185">Reference proteome</keyword>
<name>A0A4Y7T369_COPMI</name>
<evidence type="ECO:0008006" key="5">
    <source>
        <dbReference type="Google" id="ProtNLM"/>
    </source>
</evidence>
<feature type="transmembrane region" description="Helical" evidence="2">
    <location>
        <begin position="230"/>
        <end position="249"/>
    </location>
</feature>
<feature type="transmembrane region" description="Helical" evidence="2">
    <location>
        <begin position="261"/>
        <end position="280"/>
    </location>
</feature>
<feature type="transmembrane region" description="Helical" evidence="2">
    <location>
        <begin position="190"/>
        <end position="209"/>
    </location>
</feature>
<evidence type="ECO:0000313" key="3">
    <source>
        <dbReference type="EMBL" id="TEB28575.1"/>
    </source>
</evidence>
<dbReference type="OrthoDB" id="2638860at2759"/>
<gene>
    <name evidence="3" type="ORF">FA13DRAFT_1735409</name>
</gene>
<evidence type="ECO:0000256" key="1">
    <source>
        <dbReference type="SAM" id="MobiDB-lite"/>
    </source>
</evidence>
<dbReference type="EMBL" id="QPFP01000031">
    <property type="protein sequence ID" value="TEB28575.1"/>
    <property type="molecule type" value="Genomic_DNA"/>
</dbReference>
<keyword evidence="2" id="KW-1133">Transmembrane helix</keyword>
<feature type="region of interest" description="Disordered" evidence="1">
    <location>
        <begin position="302"/>
        <end position="348"/>
    </location>
</feature>
<reference evidence="3 4" key="1">
    <citation type="journal article" date="2019" name="Nat. Ecol. Evol.">
        <title>Megaphylogeny resolves global patterns of mushroom evolution.</title>
        <authorList>
            <person name="Varga T."/>
            <person name="Krizsan K."/>
            <person name="Foldi C."/>
            <person name="Dima B."/>
            <person name="Sanchez-Garcia M."/>
            <person name="Sanchez-Ramirez S."/>
            <person name="Szollosi G.J."/>
            <person name="Szarkandi J.G."/>
            <person name="Papp V."/>
            <person name="Albert L."/>
            <person name="Andreopoulos W."/>
            <person name="Angelini C."/>
            <person name="Antonin V."/>
            <person name="Barry K.W."/>
            <person name="Bougher N.L."/>
            <person name="Buchanan P."/>
            <person name="Buyck B."/>
            <person name="Bense V."/>
            <person name="Catcheside P."/>
            <person name="Chovatia M."/>
            <person name="Cooper J."/>
            <person name="Damon W."/>
            <person name="Desjardin D."/>
            <person name="Finy P."/>
            <person name="Geml J."/>
            <person name="Haridas S."/>
            <person name="Hughes K."/>
            <person name="Justo A."/>
            <person name="Karasinski D."/>
            <person name="Kautmanova I."/>
            <person name="Kiss B."/>
            <person name="Kocsube S."/>
            <person name="Kotiranta H."/>
            <person name="LaButti K.M."/>
            <person name="Lechner B.E."/>
            <person name="Liimatainen K."/>
            <person name="Lipzen A."/>
            <person name="Lukacs Z."/>
            <person name="Mihaltcheva S."/>
            <person name="Morgado L.N."/>
            <person name="Niskanen T."/>
            <person name="Noordeloos M.E."/>
            <person name="Ohm R.A."/>
            <person name="Ortiz-Santana B."/>
            <person name="Ovrebo C."/>
            <person name="Racz N."/>
            <person name="Riley R."/>
            <person name="Savchenko A."/>
            <person name="Shiryaev A."/>
            <person name="Soop K."/>
            <person name="Spirin V."/>
            <person name="Szebenyi C."/>
            <person name="Tomsovsky M."/>
            <person name="Tulloss R.E."/>
            <person name="Uehling J."/>
            <person name="Grigoriev I.V."/>
            <person name="Vagvolgyi C."/>
            <person name="Papp T."/>
            <person name="Martin F.M."/>
            <person name="Miettinen O."/>
            <person name="Hibbett D.S."/>
            <person name="Nagy L.G."/>
        </authorList>
    </citation>
    <scope>NUCLEOTIDE SEQUENCE [LARGE SCALE GENOMIC DNA]</scope>
    <source>
        <strain evidence="3 4">FP101781</strain>
    </source>
</reference>
<feature type="transmembrane region" description="Helical" evidence="2">
    <location>
        <begin position="20"/>
        <end position="37"/>
    </location>
</feature>
<feature type="transmembrane region" description="Helical" evidence="2">
    <location>
        <begin position="94"/>
        <end position="118"/>
    </location>
</feature>
<organism evidence="3 4">
    <name type="scientific">Coprinellus micaceus</name>
    <name type="common">Glistening ink-cap mushroom</name>
    <name type="synonym">Coprinus micaceus</name>
    <dbReference type="NCBI Taxonomy" id="71717"/>
    <lineage>
        <taxon>Eukaryota</taxon>
        <taxon>Fungi</taxon>
        <taxon>Dikarya</taxon>
        <taxon>Basidiomycota</taxon>
        <taxon>Agaricomycotina</taxon>
        <taxon>Agaricomycetes</taxon>
        <taxon>Agaricomycetidae</taxon>
        <taxon>Agaricales</taxon>
        <taxon>Agaricineae</taxon>
        <taxon>Psathyrellaceae</taxon>
        <taxon>Coprinellus</taxon>
    </lineage>
</organism>
<feature type="compositionally biased region" description="Basic and acidic residues" evidence="1">
    <location>
        <begin position="334"/>
        <end position="348"/>
    </location>
</feature>
<comment type="caution">
    <text evidence="3">The sequence shown here is derived from an EMBL/GenBank/DDBJ whole genome shotgun (WGS) entry which is preliminary data.</text>
</comment>
<sequence length="348" mass="38566">MAMSAKQIQALADDVSAWRMQEYIFIPFYCFYVYYVLTTIAEEVSIILPQKWSRGKVLYMIMRYGLLFHIALQLSRDYRNYLSISLGGCKALAIIDRVIYFAVVIICDFSLGICLGALLQAKRLYLAAISLLSCGIPFVNGVISLVSDIQYPAEPLSRLDTELGYPCYYVSSDQFTEGTIAFVGRDIRTYINLVTTALLAALGIITLAVRYRGRGGHLIQVMRRDGGIHYLSLLAVRLALAIVRTPAVLSVSDLDGNPVFILARVTNETIVTILAQRLLINMRKVDYMGSEPVASKLLFAQQGPDSEDDLEGDSETSKMGSEGTGVRRWAATREGPKERKAGEKGTNV</sequence>
<proteinExistence type="predicted"/>
<evidence type="ECO:0000256" key="2">
    <source>
        <dbReference type="SAM" id="Phobius"/>
    </source>
</evidence>
<keyword evidence="2" id="KW-0812">Transmembrane</keyword>
<dbReference type="Proteomes" id="UP000298030">
    <property type="component" value="Unassembled WGS sequence"/>
</dbReference>
<evidence type="ECO:0000313" key="4">
    <source>
        <dbReference type="Proteomes" id="UP000298030"/>
    </source>
</evidence>
<dbReference type="AlphaFoldDB" id="A0A4Y7T369"/>
<feature type="compositionally biased region" description="Acidic residues" evidence="1">
    <location>
        <begin position="305"/>
        <end position="314"/>
    </location>
</feature>
<keyword evidence="2" id="KW-0472">Membrane</keyword>
<accession>A0A4Y7T369</accession>
<protein>
    <recommendedName>
        <fullName evidence="5">Transmembrane protein</fullName>
    </recommendedName>
</protein>